<feature type="chain" id="PRO_5046343523" evidence="2">
    <location>
        <begin position="22"/>
        <end position="246"/>
    </location>
</feature>
<evidence type="ECO:0000313" key="6">
    <source>
        <dbReference type="Proteomes" id="UP000766698"/>
    </source>
</evidence>
<evidence type="ECO:0000256" key="1">
    <source>
        <dbReference type="ARBA" id="ARBA00007553"/>
    </source>
</evidence>
<reference evidence="6" key="1">
    <citation type="journal article" date="2020" name="Syst. Appl. Microbiol.">
        <title>Streptomyces alkaliterrae sp. nov., isolated from an alkaline soil, and emended descriptions of Streptomyces alkaliphilus, Streptomyces calidiresistens and Streptomyces durbertensis.</title>
        <authorList>
            <person name="Swiecimska M."/>
            <person name="Golinska P."/>
            <person name="Nouioui I."/>
            <person name="Wypij M."/>
            <person name="Rai M."/>
            <person name="Sangal V."/>
            <person name="Goodfellow M."/>
        </authorList>
    </citation>
    <scope>NUCLEOTIDE SEQUENCE [LARGE SCALE GENOMIC DNA]</scope>
    <source>
        <strain evidence="6">DSM 104538</strain>
    </source>
</reference>
<keyword evidence="2" id="KW-0732">Signal</keyword>
<evidence type="ECO:0000256" key="2">
    <source>
        <dbReference type="SAM" id="SignalP"/>
    </source>
</evidence>
<feature type="domain" description="Peptidoglycan recognition protein family" evidence="4">
    <location>
        <begin position="46"/>
        <end position="194"/>
    </location>
</feature>
<dbReference type="Pfam" id="PF01510">
    <property type="entry name" value="Amidase_2"/>
    <property type="match status" value="1"/>
</dbReference>
<gene>
    <name evidence="5" type="ORF">GL263_23865</name>
</gene>
<protein>
    <submittedName>
        <fullName evidence="5">Peptidoglycan recognition protein</fullName>
    </submittedName>
</protein>
<dbReference type="Gene3D" id="3.40.80.10">
    <property type="entry name" value="Peptidoglycan recognition protein-like"/>
    <property type="match status" value="1"/>
</dbReference>
<dbReference type="RefSeq" id="WP_182857812.1">
    <property type="nucleotide sequence ID" value="NZ_WMLF01000532.1"/>
</dbReference>
<organism evidence="5 6">
    <name type="scientific">Streptomyces durbertensis</name>
    <dbReference type="NCBI Taxonomy" id="2448886"/>
    <lineage>
        <taxon>Bacteria</taxon>
        <taxon>Bacillati</taxon>
        <taxon>Actinomycetota</taxon>
        <taxon>Actinomycetes</taxon>
        <taxon>Kitasatosporales</taxon>
        <taxon>Streptomycetaceae</taxon>
        <taxon>Streptomyces</taxon>
    </lineage>
</organism>
<dbReference type="PANTHER" id="PTHR11022">
    <property type="entry name" value="PEPTIDOGLYCAN RECOGNITION PROTEIN"/>
    <property type="match status" value="1"/>
</dbReference>
<proteinExistence type="inferred from homology"/>
<dbReference type="SMART" id="SM00644">
    <property type="entry name" value="Ami_2"/>
    <property type="match status" value="1"/>
</dbReference>
<dbReference type="EMBL" id="WMLF01000532">
    <property type="protein sequence ID" value="MBB1246561.1"/>
    <property type="molecule type" value="Genomic_DNA"/>
</dbReference>
<comment type="similarity">
    <text evidence="1">Belongs to the N-acetylmuramoyl-L-alanine amidase 2 family.</text>
</comment>
<comment type="caution">
    <text evidence="5">The sequence shown here is derived from an EMBL/GenBank/DDBJ whole genome shotgun (WGS) entry which is preliminary data.</text>
</comment>
<accession>A0ABR6EMK2</accession>
<evidence type="ECO:0000259" key="4">
    <source>
        <dbReference type="SMART" id="SM00701"/>
    </source>
</evidence>
<dbReference type="InterPro" id="IPR006619">
    <property type="entry name" value="PGRP_domain_met/bac"/>
</dbReference>
<evidence type="ECO:0000259" key="3">
    <source>
        <dbReference type="SMART" id="SM00644"/>
    </source>
</evidence>
<dbReference type="InterPro" id="IPR002502">
    <property type="entry name" value="Amidase_domain"/>
</dbReference>
<dbReference type="Proteomes" id="UP000766698">
    <property type="component" value="Unassembled WGS sequence"/>
</dbReference>
<evidence type="ECO:0000313" key="5">
    <source>
        <dbReference type="EMBL" id="MBB1246561.1"/>
    </source>
</evidence>
<feature type="signal peptide" evidence="2">
    <location>
        <begin position="1"/>
        <end position="21"/>
    </location>
</feature>
<feature type="domain" description="N-acetylmuramoyl-L-alanine amidase" evidence="3">
    <location>
        <begin position="61"/>
        <end position="222"/>
    </location>
</feature>
<dbReference type="InterPro" id="IPR036505">
    <property type="entry name" value="Amidase/PGRP_sf"/>
</dbReference>
<sequence length="246" mass="26766">MRFPRVAPAAAVLLVAVLTMGDTPSATGPRPDAAQERRVTWAAPRPAIVPRTAWRADEELVREPSGYNRAVRAVVVHHTGHGNNYECADVPEILRAMQRDHVRRMGWDDLGYNFVVDRCGTVYEGRAGGVDRAVRGAHSKGFNTESVGVAVIGTFGGSTDVPRRAMEALAAVAAWKLVPHIDPRGKVRLVSTHNESRFRKGTVVALPVISGHRDSFPTDCPGDSFAARLPELRRAVADLRARGPDR</sequence>
<dbReference type="SUPFAM" id="SSF55846">
    <property type="entry name" value="N-acetylmuramoyl-L-alanine amidase-like"/>
    <property type="match status" value="1"/>
</dbReference>
<keyword evidence="6" id="KW-1185">Reference proteome</keyword>
<name>A0ABR6EMK2_9ACTN</name>
<dbReference type="CDD" id="cd06583">
    <property type="entry name" value="PGRP"/>
    <property type="match status" value="1"/>
</dbReference>
<dbReference type="SMART" id="SM00701">
    <property type="entry name" value="PGRP"/>
    <property type="match status" value="1"/>
</dbReference>
<dbReference type="InterPro" id="IPR015510">
    <property type="entry name" value="PGRP"/>
</dbReference>
<dbReference type="PANTHER" id="PTHR11022:SF41">
    <property type="entry name" value="PEPTIDOGLYCAN-RECOGNITION PROTEIN LC-RELATED"/>
    <property type="match status" value="1"/>
</dbReference>